<protein>
    <recommendedName>
        <fullName evidence="14">Nuclear fusion protein KAR5</fullName>
    </recommendedName>
</protein>
<dbReference type="GO" id="GO:0048288">
    <property type="term" value="P:nuclear membrane fusion involved in karyogamy"/>
    <property type="evidence" value="ECO:0007669"/>
    <property type="project" value="UniProtKB-UniRule"/>
</dbReference>
<dbReference type="GO" id="GO:0031965">
    <property type="term" value="C:nuclear membrane"/>
    <property type="evidence" value="ECO:0007669"/>
    <property type="project" value="UniProtKB-SubCell"/>
</dbReference>
<comment type="subcellular location">
    <subcellularLocation>
        <location evidence="11">Endoplasmic reticulum membrane</location>
    </subcellularLocation>
    <subcellularLocation>
        <location evidence="11">Nucleus membrane</location>
    </subcellularLocation>
</comment>
<comment type="function">
    <text evidence="1 11">Required for nuclear membrane fusion during karyogamy.</text>
</comment>
<keyword evidence="6 11" id="KW-0256">Endoplasmic reticulum</keyword>
<organism evidence="12 13">
    <name type="scientific">Cylindrobasidium torrendii FP15055 ss-10</name>
    <dbReference type="NCBI Taxonomy" id="1314674"/>
    <lineage>
        <taxon>Eukaryota</taxon>
        <taxon>Fungi</taxon>
        <taxon>Dikarya</taxon>
        <taxon>Basidiomycota</taxon>
        <taxon>Agaricomycotina</taxon>
        <taxon>Agaricomycetes</taxon>
        <taxon>Agaricomycetidae</taxon>
        <taxon>Agaricales</taxon>
        <taxon>Marasmiineae</taxon>
        <taxon>Physalacriaceae</taxon>
        <taxon>Cylindrobasidium</taxon>
    </lineage>
</organism>
<reference evidence="12 13" key="1">
    <citation type="journal article" date="2015" name="Fungal Genet. Biol.">
        <title>Evolution of novel wood decay mechanisms in Agaricales revealed by the genome sequences of Fistulina hepatica and Cylindrobasidium torrendii.</title>
        <authorList>
            <person name="Floudas D."/>
            <person name="Held B.W."/>
            <person name="Riley R."/>
            <person name="Nagy L.G."/>
            <person name="Koehler G."/>
            <person name="Ransdell A.S."/>
            <person name="Younus H."/>
            <person name="Chow J."/>
            <person name="Chiniquy J."/>
            <person name="Lipzen A."/>
            <person name="Tritt A."/>
            <person name="Sun H."/>
            <person name="Haridas S."/>
            <person name="LaButti K."/>
            <person name="Ohm R.A."/>
            <person name="Kues U."/>
            <person name="Blanchette R.A."/>
            <person name="Grigoriev I.V."/>
            <person name="Minto R.E."/>
            <person name="Hibbett D.S."/>
        </authorList>
    </citation>
    <scope>NUCLEOTIDE SEQUENCE [LARGE SCALE GENOMIC DNA]</scope>
    <source>
        <strain evidence="12 13">FP15055 ss-10</strain>
    </source>
</reference>
<evidence type="ECO:0000313" key="13">
    <source>
        <dbReference type="Proteomes" id="UP000054007"/>
    </source>
</evidence>
<keyword evidence="5 11" id="KW-0732">Signal</keyword>
<evidence type="ECO:0000256" key="7">
    <source>
        <dbReference type="ARBA" id="ARBA00022989"/>
    </source>
</evidence>
<name>A0A0D7BK06_9AGAR</name>
<feature type="transmembrane region" description="Helical" evidence="11">
    <location>
        <begin position="380"/>
        <end position="402"/>
    </location>
</feature>
<proteinExistence type="inferred from homology"/>
<evidence type="ECO:0000256" key="11">
    <source>
        <dbReference type="RuleBase" id="RU368082"/>
    </source>
</evidence>
<dbReference type="Pfam" id="PF04163">
    <property type="entry name" value="Tht1"/>
    <property type="match status" value="1"/>
</dbReference>
<keyword evidence="3 11" id="KW-0415">Karyogamy</keyword>
<keyword evidence="7 11" id="KW-1133">Transmembrane helix</keyword>
<dbReference type="AlphaFoldDB" id="A0A0D7BK06"/>
<evidence type="ECO:0000256" key="3">
    <source>
        <dbReference type="ARBA" id="ARBA00022459"/>
    </source>
</evidence>
<sequence length="468" mass="52242">MDYSRRSDCFRNAAIAIQVRCTDLEMDETERVHAAISMTLCELRTAKHLSPPLECTVASLSDDLGGCVEALSRSAQFWSSYSGYLREVPQLCASYLRLNDIDAARTIYHNISLEKTLLLQQMLQRERDAQSVTDMLGNHLMNMATMSSSFEQSMAVLHNLMDGISVQHSADRDMAMASTQDMIAETRAMNGIVLAQLSSGLDASLADIINRHTSSMEHALAEFSVLLSTNTESLFAGFSDRYLRTLDSMQQDAHDRWSLVGTGVNELRATVNHLVETTGRTITTLEASNTQGLLLADTQAAATDAANDLAITLSQLTQDARHNFDQINASIALMQDSFVARASWLRTGITEFLGLVLRVDPHSLHSMDHVFRMVSLCWDVWAYFVQSVGSLIMSTVLVLYSYRTASFCRRRKARPLRHAHLENIDEESKLIFVHPTPSSVPAPQPQSISSRRRRVSRIPDRLVNASYF</sequence>
<keyword evidence="9" id="KW-0325">Glycoprotein</keyword>
<keyword evidence="4 11" id="KW-0812">Transmembrane</keyword>
<evidence type="ECO:0000256" key="5">
    <source>
        <dbReference type="ARBA" id="ARBA00022729"/>
    </source>
</evidence>
<accession>A0A0D7BK06</accession>
<evidence type="ECO:0008006" key="14">
    <source>
        <dbReference type="Google" id="ProtNLM"/>
    </source>
</evidence>
<evidence type="ECO:0000256" key="8">
    <source>
        <dbReference type="ARBA" id="ARBA00023136"/>
    </source>
</evidence>
<dbReference type="PANTHER" id="PTHR28012:SF1">
    <property type="entry name" value="NUCLEAR FUSION PROTEIN KAR5"/>
    <property type="match status" value="1"/>
</dbReference>
<dbReference type="InterPro" id="IPR007292">
    <property type="entry name" value="Nuclear_fusion_Kar5"/>
</dbReference>
<evidence type="ECO:0000256" key="6">
    <source>
        <dbReference type="ARBA" id="ARBA00022824"/>
    </source>
</evidence>
<dbReference type="GO" id="GO:0005789">
    <property type="term" value="C:endoplasmic reticulum membrane"/>
    <property type="evidence" value="ECO:0007669"/>
    <property type="project" value="UniProtKB-SubCell"/>
</dbReference>
<keyword evidence="10 11" id="KW-0539">Nucleus</keyword>
<gene>
    <name evidence="12" type="ORF">CYLTODRAFT_441713</name>
</gene>
<keyword evidence="8 11" id="KW-0472">Membrane</keyword>
<dbReference type="EMBL" id="KN880462">
    <property type="protein sequence ID" value="KIY70868.1"/>
    <property type="molecule type" value="Genomic_DNA"/>
</dbReference>
<dbReference type="GO" id="GO:0000742">
    <property type="term" value="P:karyogamy involved in conjugation with cellular fusion"/>
    <property type="evidence" value="ECO:0007669"/>
    <property type="project" value="UniProtKB-UniRule"/>
</dbReference>
<dbReference type="PANTHER" id="PTHR28012">
    <property type="entry name" value="NUCLEAR FUSION PROTEIN KAR5"/>
    <property type="match status" value="1"/>
</dbReference>
<dbReference type="Proteomes" id="UP000054007">
    <property type="component" value="Unassembled WGS sequence"/>
</dbReference>
<evidence type="ECO:0000256" key="10">
    <source>
        <dbReference type="ARBA" id="ARBA00023242"/>
    </source>
</evidence>
<evidence type="ECO:0000256" key="4">
    <source>
        <dbReference type="ARBA" id="ARBA00022692"/>
    </source>
</evidence>
<evidence type="ECO:0000313" key="12">
    <source>
        <dbReference type="EMBL" id="KIY70868.1"/>
    </source>
</evidence>
<evidence type="ECO:0000256" key="2">
    <source>
        <dbReference type="ARBA" id="ARBA00010473"/>
    </source>
</evidence>
<comment type="similarity">
    <text evidence="2 11">Belongs to the KAR5 family.</text>
</comment>
<evidence type="ECO:0000256" key="9">
    <source>
        <dbReference type="ARBA" id="ARBA00023180"/>
    </source>
</evidence>
<keyword evidence="13" id="KW-1185">Reference proteome</keyword>
<evidence type="ECO:0000256" key="1">
    <source>
        <dbReference type="ARBA" id="ARBA00003389"/>
    </source>
</evidence>
<dbReference type="OrthoDB" id="5311848at2759"/>